<evidence type="ECO:0000256" key="1">
    <source>
        <dbReference type="SAM" id="Coils"/>
    </source>
</evidence>
<dbReference type="GO" id="GO:1901673">
    <property type="term" value="P:regulation of mitotic spindle assembly"/>
    <property type="evidence" value="ECO:0007669"/>
    <property type="project" value="TreeGrafter"/>
</dbReference>
<dbReference type="AlphaFoldDB" id="A0A183E519"/>
<dbReference type="WBParaSite" id="GPUH_0001608201-mRNA-1">
    <property type="protein sequence ID" value="GPUH_0001608201-mRNA-1"/>
    <property type="gene ID" value="GPUH_0001608201"/>
</dbReference>
<reference evidence="4" key="1">
    <citation type="submission" date="2016-06" db="UniProtKB">
        <authorList>
            <consortium name="WormBaseParasite"/>
        </authorList>
    </citation>
    <scope>IDENTIFICATION</scope>
</reference>
<keyword evidence="1" id="KW-0175">Coiled coil</keyword>
<dbReference type="GO" id="GO:0017056">
    <property type="term" value="F:structural constituent of nuclear pore"/>
    <property type="evidence" value="ECO:0007669"/>
    <property type="project" value="TreeGrafter"/>
</dbReference>
<proteinExistence type="predicted"/>
<dbReference type="Gene3D" id="1.10.287.1490">
    <property type="match status" value="1"/>
</dbReference>
<name>A0A183E519_9BILA</name>
<sequence>MDELMETKGEVAKYKTDVESLTRQVSLLRTIEKRQQQELNVLRERSYSSEKMTCTLKQLEIRLQRIDEKKIQGLEEQLTAAKNENESLKKFVGEITEQHRSFSLDLKMMLNKVQTERDQALASRKSVEDQLSLKEREVSGLQARYDDLMNQMKSLDSASDDAGHREEMHQLRSRISYLENRLTVVSRELEASNKQLAIRECEIAEISKLSSSMETTILEQGANIVAERNSLQSMLDVVKEQLAESVATVESLRAQIGSLEQQANEQANTMAQQKLAFQKELHCFQEQMNDLNILKAKADSRVSEIEANCAKILAEKTAVEEECDRLGKEVSRLEQEMHVKETELVNVRSNAAQFEQRCEDVRHDCASEVAVLRVENDRLEEELRKANALVEEQKQKLELVGENLVKQCNAKNAY</sequence>
<evidence type="ECO:0000313" key="2">
    <source>
        <dbReference type="EMBL" id="VDN27164.1"/>
    </source>
</evidence>
<feature type="coiled-coil region" evidence="1">
    <location>
        <begin position="49"/>
        <end position="158"/>
    </location>
</feature>
<feature type="coiled-coil region" evidence="1">
    <location>
        <begin position="302"/>
        <end position="403"/>
    </location>
</feature>
<dbReference type="GO" id="GO:0006406">
    <property type="term" value="P:mRNA export from nucleus"/>
    <property type="evidence" value="ECO:0007669"/>
    <property type="project" value="TreeGrafter"/>
</dbReference>
<evidence type="ECO:0000313" key="4">
    <source>
        <dbReference type="WBParaSite" id="GPUH_0001608201-mRNA-1"/>
    </source>
</evidence>
<reference evidence="2 3" key="2">
    <citation type="submission" date="2018-11" db="EMBL/GenBank/DDBJ databases">
        <authorList>
            <consortium name="Pathogen Informatics"/>
        </authorList>
    </citation>
    <scope>NUCLEOTIDE SEQUENCE [LARGE SCALE GENOMIC DNA]</scope>
</reference>
<evidence type="ECO:0000313" key="3">
    <source>
        <dbReference type="Proteomes" id="UP000271098"/>
    </source>
</evidence>
<accession>A0A183E519</accession>
<protein>
    <submittedName>
        <fullName evidence="4">Myosin_tail_1 domain-containing protein</fullName>
    </submittedName>
</protein>
<dbReference type="GO" id="GO:0005643">
    <property type="term" value="C:nuclear pore"/>
    <property type="evidence" value="ECO:0007669"/>
    <property type="project" value="TreeGrafter"/>
</dbReference>
<dbReference type="PANTHER" id="PTHR18898">
    <property type="entry name" value="NUCLEOPROTEIN TPR-RELATED"/>
    <property type="match status" value="1"/>
</dbReference>
<gene>
    <name evidence="2" type="ORF">GPUH_LOCUS16060</name>
</gene>
<organism evidence="4">
    <name type="scientific">Gongylonema pulchrum</name>
    <dbReference type="NCBI Taxonomy" id="637853"/>
    <lineage>
        <taxon>Eukaryota</taxon>
        <taxon>Metazoa</taxon>
        <taxon>Ecdysozoa</taxon>
        <taxon>Nematoda</taxon>
        <taxon>Chromadorea</taxon>
        <taxon>Rhabditida</taxon>
        <taxon>Spirurina</taxon>
        <taxon>Spiruromorpha</taxon>
        <taxon>Spiruroidea</taxon>
        <taxon>Gongylonematidae</taxon>
        <taxon>Gongylonema</taxon>
    </lineage>
</organism>
<feature type="coiled-coil region" evidence="1">
    <location>
        <begin position="235"/>
        <end position="269"/>
    </location>
</feature>
<dbReference type="EMBL" id="UYRT01083245">
    <property type="protein sequence ID" value="VDN27164.1"/>
    <property type="molecule type" value="Genomic_DNA"/>
</dbReference>
<keyword evidence="3" id="KW-1185">Reference proteome</keyword>
<dbReference type="OrthoDB" id="2286360at2759"/>
<dbReference type="Proteomes" id="UP000271098">
    <property type="component" value="Unassembled WGS sequence"/>
</dbReference>
<dbReference type="PANTHER" id="PTHR18898:SF2">
    <property type="entry name" value="NUCLEOPROTEIN TPR"/>
    <property type="match status" value="1"/>
</dbReference>